<dbReference type="OrthoDB" id="6259160at2759"/>
<sequence>MYYGGFVTGKIVKDHMSIDGTRIGIVPFGLAEDAPPPQEDDEISGALALAKVGEQPDIPTVLDVMVANKAIKTSIFTLYFTCHRDCLPGGPDAQIIFGEVDPKLYNEPIFYVDLVPSFKWQFMLQRLDIGFFTLLQNVLVEIDTKMPAIVGPIEQVQRINTLLGFHDNERGIYAKPCRLVEEQRDLELVFPHFALPTSSEFYMQRGKADNLVSIVGKFDGEISLLFEISLKFDRPLHLPSRPKLCTVGLRYFTLHLDGFSKTILKCVYVAGCGISNGLFGREQLP</sequence>
<evidence type="ECO:0000256" key="1">
    <source>
        <dbReference type="ARBA" id="ARBA00007447"/>
    </source>
</evidence>
<dbReference type="InterPro" id="IPR021109">
    <property type="entry name" value="Peptidase_aspartic_dom_sf"/>
</dbReference>
<dbReference type="AlphaFoldDB" id="A0A075A2G2"/>
<dbReference type="PANTHER" id="PTHR47966">
    <property type="entry name" value="BETA-SITE APP-CLEAVING ENZYME, ISOFORM A-RELATED"/>
    <property type="match status" value="1"/>
</dbReference>
<organism evidence="3 4">
    <name type="scientific">Opisthorchis viverrini</name>
    <name type="common">Southeast Asian liver fluke</name>
    <dbReference type="NCBI Taxonomy" id="6198"/>
    <lineage>
        <taxon>Eukaryota</taxon>
        <taxon>Metazoa</taxon>
        <taxon>Spiralia</taxon>
        <taxon>Lophotrochozoa</taxon>
        <taxon>Platyhelminthes</taxon>
        <taxon>Trematoda</taxon>
        <taxon>Digenea</taxon>
        <taxon>Opisthorchiida</taxon>
        <taxon>Opisthorchiata</taxon>
        <taxon>Opisthorchiidae</taxon>
        <taxon>Opisthorchis</taxon>
    </lineage>
</organism>
<evidence type="ECO:0000313" key="3">
    <source>
        <dbReference type="EMBL" id="KER33556.1"/>
    </source>
</evidence>
<dbReference type="Gene3D" id="2.40.70.10">
    <property type="entry name" value="Acid Proteases"/>
    <property type="match status" value="2"/>
</dbReference>
<dbReference type="CDD" id="cd05471">
    <property type="entry name" value="pepsin_like"/>
    <property type="match status" value="1"/>
</dbReference>
<dbReference type="InterPro" id="IPR034164">
    <property type="entry name" value="Pepsin-like_dom"/>
</dbReference>
<dbReference type="PANTHER" id="PTHR47966:SF51">
    <property type="entry name" value="BETA-SITE APP-CLEAVING ENZYME, ISOFORM A-RELATED"/>
    <property type="match status" value="1"/>
</dbReference>
<proteinExistence type="inferred from homology"/>
<dbReference type="Proteomes" id="UP000054324">
    <property type="component" value="Unassembled WGS sequence"/>
</dbReference>
<dbReference type="RefSeq" id="XP_009162751.1">
    <property type="nucleotide sequence ID" value="XM_009164487.1"/>
</dbReference>
<dbReference type="GeneID" id="20314847"/>
<dbReference type="SUPFAM" id="SSF50630">
    <property type="entry name" value="Acid proteases"/>
    <property type="match status" value="1"/>
</dbReference>
<comment type="similarity">
    <text evidence="1">Belongs to the peptidase A1 family.</text>
</comment>
<dbReference type="STRING" id="6198.A0A075A2G2"/>
<dbReference type="Gene3D" id="2.60.40.1960">
    <property type="match status" value="1"/>
</dbReference>
<dbReference type="InterPro" id="IPR001461">
    <property type="entry name" value="Aspartic_peptidase_A1"/>
</dbReference>
<dbReference type="EMBL" id="KL596624">
    <property type="protein sequence ID" value="KER33556.1"/>
    <property type="molecule type" value="Genomic_DNA"/>
</dbReference>
<reference evidence="3 4" key="1">
    <citation type="submission" date="2013-11" db="EMBL/GenBank/DDBJ databases">
        <title>Opisthorchis viverrini - life in the bile duct.</title>
        <authorList>
            <person name="Young N.D."/>
            <person name="Nagarajan N."/>
            <person name="Lin S.J."/>
            <person name="Korhonen P.K."/>
            <person name="Jex A.R."/>
            <person name="Hall R.S."/>
            <person name="Safavi-Hemami H."/>
            <person name="Kaewkong W."/>
            <person name="Bertrand D."/>
            <person name="Gao S."/>
            <person name="Seet Q."/>
            <person name="Wongkham S."/>
            <person name="Teh B.T."/>
            <person name="Wongkham C."/>
            <person name="Intapan P.M."/>
            <person name="Maleewong W."/>
            <person name="Yang X."/>
            <person name="Hu M."/>
            <person name="Wang Z."/>
            <person name="Hofmann A."/>
            <person name="Sternberg P.W."/>
            <person name="Tan P."/>
            <person name="Wang J."/>
            <person name="Gasser R.B."/>
        </authorList>
    </citation>
    <scope>NUCLEOTIDE SEQUENCE [LARGE SCALE GENOMIC DNA]</scope>
</reference>
<dbReference type="CTD" id="20314847"/>
<dbReference type="GO" id="GO:0004190">
    <property type="term" value="F:aspartic-type endopeptidase activity"/>
    <property type="evidence" value="ECO:0007669"/>
    <property type="project" value="InterPro"/>
</dbReference>
<dbReference type="PROSITE" id="PS51767">
    <property type="entry name" value="PEPTIDASE_A1"/>
    <property type="match status" value="1"/>
</dbReference>
<dbReference type="InterPro" id="IPR033121">
    <property type="entry name" value="PEPTIDASE_A1"/>
</dbReference>
<accession>A0A075A2G2</accession>
<dbReference type="KEGG" id="ovi:T265_00659"/>
<feature type="domain" description="Peptidase A1" evidence="2">
    <location>
        <begin position="1"/>
        <end position="247"/>
    </location>
</feature>
<evidence type="ECO:0000313" key="4">
    <source>
        <dbReference type="Proteomes" id="UP000054324"/>
    </source>
</evidence>
<name>A0A075A2G2_OPIVI</name>
<dbReference type="Pfam" id="PF00026">
    <property type="entry name" value="Asp"/>
    <property type="match status" value="1"/>
</dbReference>
<gene>
    <name evidence="3" type="ORF">T265_00659</name>
</gene>
<protein>
    <recommendedName>
        <fullName evidence="2">Peptidase A1 domain-containing protein</fullName>
    </recommendedName>
</protein>
<keyword evidence="4" id="KW-1185">Reference proteome</keyword>
<dbReference type="GO" id="GO:0006508">
    <property type="term" value="P:proteolysis"/>
    <property type="evidence" value="ECO:0007669"/>
    <property type="project" value="InterPro"/>
</dbReference>
<evidence type="ECO:0000259" key="2">
    <source>
        <dbReference type="PROSITE" id="PS51767"/>
    </source>
</evidence>